<dbReference type="RefSeq" id="WP_348393161.1">
    <property type="nucleotide sequence ID" value="NZ_CP134145.1"/>
</dbReference>
<evidence type="ECO:0000313" key="1">
    <source>
        <dbReference type="EMBL" id="WNC74052.1"/>
    </source>
</evidence>
<protein>
    <submittedName>
        <fullName evidence="1">Terminase family protein</fullName>
    </submittedName>
</protein>
<evidence type="ECO:0000313" key="2">
    <source>
        <dbReference type="Proteomes" id="UP001258994"/>
    </source>
</evidence>
<name>A0ABY9TYW5_9GAMM</name>
<dbReference type="Proteomes" id="UP001258994">
    <property type="component" value="Chromosome"/>
</dbReference>
<dbReference type="Gene3D" id="3.40.50.300">
    <property type="entry name" value="P-loop containing nucleotide triphosphate hydrolases"/>
    <property type="match status" value="1"/>
</dbReference>
<sequence length="527" mass="58965">MGVALDIDSMDVEQLTQLLAQVRLDKQFNRSKFFTAYDYQRDFYSAGAKYQRRFLMAANRIGKSFGSAMEMSYHLTGLYPDDWEGKVFDKPILAWAVGITGDSTRKVLQRELFGTANAKDKNSLGTGAIPKECIEFEYLERDGNKVLSAQVKHVSGGTSTVEFRSTQQGEHVLMGATVDFIWLDEECPYRSMEIYSQCVTRTATTGGHVVITATPENGMTELIDMFLTAQANDGETEDDDEYLYMQNATWDDAPHLTEDVKAELLASIPKWQWEMRMKGVPIAADGLVFPIAEEKVIVDGIEIDSGDDILWSLDVTHRGKKGNDPSVLSLLVRKRLQGENQDQTITYLHHQVTFPENGFADAIADYLLSPDNRYKYAPLILPSDAGNEGADAMGTILRERGVNCENKSFSNPVQSEINQDWTKKGTSSINIETGLTHMNQSFHDGTFKICKHGCPKFLSEMKTYIRDNPSGGTNVKYKGKKDHLDSGRYGFMSMVGNRCLPAGQTQVDSFDFNNGFDMGDDYYDEAA</sequence>
<dbReference type="Pfam" id="PF03237">
    <property type="entry name" value="Terminase_6N"/>
    <property type="match status" value="1"/>
</dbReference>
<dbReference type="InterPro" id="IPR027417">
    <property type="entry name" value="P-loop_NTPase"/>
</dbReference>
<accession>A0ABY9TYW5</accession>
<keyword evidence="2" id="KW-1185">Reference proteome</keyword>
<reference evidence="2" key="1">
    <citation type="submission" date="2023-09" db="EMBL/GenBank/DDBJ databases">
        <authorList>
            <person name="Li S."/>
            <person name="Li X."/>
            <person name="Zhang C."/>
            <person name="Zhao Z."/>
        </authorList>
    </citation>
    <scope>NUCLEOTIDE SEQUENCE [LARGE SCALE GENOMIC DNA]</scope>
    <source>
        <strain evidence="2">SQ149</strain>
    </source>
</reference>
<gene>
    <name evidence="1" type="ORF">RGQ13_08670</name>
</gene>
<proteinExistence type="predicted"/>
<dbReference type="EMBL" id="CP134145">
    <property type="protein sequence ID" value="WNC74052.1"/>
    <property type="molecule type" value="Genomic_DNA"/>
</dbReference>
<organism evidence="1 2">
    <name type="scientific">Thalassotalea psychrophila</name>
    <dbReference type="NCBI Taxonomy" id="3065647"/>
    <lineage>
        <taxon>Bacteria</taxon>
        <taxon>Pseudomonadati</taxon>
        <taxon>Pseudomonadota</taxon>
        <taxon>Gammaproteobacteria</taxon>
        <taxon>Alteromonadales</taxon>
        <taxon>Colwelliaceae</taxon>
        <taxon>Thalassotalea</taxon>
    </lineage>
</organism>
<dbReference type="Gene3D" id="3.30.420.280">
    <property type="match status" value="1"/>
</dbReference>